<organism evidence="5">
    <name type="scientific">hydrothermal vent metagenome</name>
    <dbReference type="NCBI Taxonomy" id="652676"/>
    <lineage>
        <taxon>unclassified sequences</taxon>
        <taxon>metagenomes</taxon>
        <taxon>ecological metagenomes</taxon>
    </lineage>
</organism>
<dbReference type="AlphaFoldDB" id="A0A3B0R2L0"/>
<dbReference type="PROSITE" id="PS51891">
    <property type="entry name" value="CENP_V_GFA"/>
    <property type="match status" value="1"/>
</dbReference>
<dbReference type="Gene3D" id="2.170.150.70">
    <property type="match status" value="1"/>
</dbReference>
<dbReference type="GO" id="GO:0016846">
    <property type="term" value="F:carbon-sulfur lyase activity"/>
    <property type="evidence" value="ECO:0007669"/>
    <property type="project" value="InterPro"/>
</dbReference>
<dbReference type="PANTHER" id="PTHR28620">
    <property type="entry name" value="CENTROMERE PROTEIN V"/>
    <property type="match status" value="1"/>
</dbReference>
<reference evidence="5" key="1">
    <citation type="submission" date="2018-06" db="EMBL/GenBank/DDBJ databases">
        <authorList>
            <person name="Zhirakovskaya E."/>
        </authorList>
    </citation>
    <scope>NUCLEOTIDE SEQUENCE</scope>
</reference>
<dbReference type="EMBL" id="UOED01000005">
    <property type="protein sequence ID" value="VAV86471.1"/>
    <property type="molecule type" value="Genomic_DNA"/>
</dbReference>
<keyword evidence="3" id="KW-0862">Zinc</keyword>
<dbReference type="PANTHER" id="PTHR28620:SF1">
    <property type="entry name" value="CENP-V_GFA DOMAIN-CONTAINING PROTEIN"/>
    <property type="match status" value="1"/>
</dbReference>
<name>A0A3B0R2L0_9ZZZZ</name>
<protein>
    <recommendedName>
        <fullName evidence="4">CENP-V/GFA domain-containing protein</fullName>
    </recommendedName>
</protein>
<evidence type="ECO:0000313" key="5">
    <source>
        <dbReference type="EMBL" id="VAV86471.1"/>
    </source>
</evidence>
<dbReference type="InterPro" id="IPR011057">
    <property type="entry name" value="Mss4-like_sf"/>
</dbReference>
<comment type="similarity">
    <text evidence="1">Belongs to the Gfa family.</text>
</comment>
<dbReference type="InterPro" id="IPR006913">
    <property type="entry name" value="CENP-V/GFA"/>
</dbReference>
<evidence type="ECO:0000256" key="2">
    <source>
        <dbReference type="ARBA" id="ARBA00022723"/>
    </source>
</evidence>
<dbReference type="InterPro" id="IPR052355">
    <property type="entry name" value="CENP-V-like"/>
</dbReference>
<accession>A0A3B0R2L0</accession>
<keyword evidence="2" id="KW-0479">Metal-binding</keyword>
<dbReference type="GO" id="GO:0046872">
    <property type="term" value="F:metal ion binding"/>
    <property type="evidence" value="ECO:0007669"/>
    <property type="project" value="UniProtKB-KW"/>
</dbReference>
<evidence type="ECO:0000256" key="3">
    <source>
        <dbReference type="ARBA" id="ARBA00022833"/>
    </source>
</evidence>
<gene>
    <name evidence="5" type="ORF">MNBD_ALPHA02-2108</name>
</gene>
<proteinExistence type="inferred from homology"/>
<evidence type="ECO:0000256" key="1">
    <source>
        <dbReference type="ARBA" id="ARBA00005495"/>
    </source>
</evidence>
<dbReference type="SUPFAM" id="SSF51316">
    <property type="entry name" value="Mss4-like"/>
    <property type="match status" value="1"/>
</dbReference>
<feature type="domain" description="CENP-V/GFA" evidence="4">
    <location>
        <begin position="1"/>
        <end position="111"/>
    </location>
</feature>
<evidence type="ECO:0000259" key="4">
    <source>
        <dbReference type="PROSITE" id="PS51891"/>
    </source>
</evidence>
<sequence>MRFTFETTIDVPEMALRRCSCSFCRKQGGRYTSDPNGKLSIEISDADSINRYNFGHKTADFINCTICGGLPFFTSEINGNCFAVINVNCLDKVDQLTENDTLLSSNMETKEHRLARRKKNWIGNVTYK</sequence>